<reference evidence="1 2" key="1">
    <citation type="submission" date="2014-09" db="EMBL/GenBank/DDBJ databases">
        <authorList>
            <person name="Ellenberger Sabrina"/>
        </authorList>
    </citation>
    <scope>NUCLEOTIDE SEQUENCE [LARGE SCALE GENOMIC DNA]</scope>
    <source>
        <strain evidence="1 2">CBS 412.66</strain>
    </source>
</reference>
<dbReference type="EMBL" id="LN732172">
    <property type="protein sequence ID" value="CEP15409.1"/>
    <property type="molecule type" value="Genomic_DNA"/>
</dbReference>
<organism evidence="1 2">
    <name type="scientific">Parasitella parasitica</name>
    <dbReference type="NCBI Taxonomy" id="35722"/>
    <lineage>
        <taxon>Eukaryota</taxon>
        <taxon>Fungi</taxon>
        <taxon>Fungi incertae sedis</taxon>
        <taxon>Mucoromycota</taxon>
        <taxon>Mucoromycotina</taxon>
        <taxon>Mucoromycetes</taxon>
        <taxon>Mucorales</taxon>
        <taxon>Mucorineae</taxon>
        <taxon>Mucoraceae</taxon>
        <taxon>Parasitella</taxon>
    </lineage>
</organism>
<protein>
    <submittedName>
        <fullName evidence="1">Uncharacterized protein</fullName>
    </submittedName>
</protein>
<dbReference type="AlphaFoldDB" id="A0A0B7NIR5"/>
<evidence type="ECO:0000313" key="1">
    <source>
        <dbReference type="EMBL" id="CEP15409.1"/>
    </source>
</evidence>
<name>A0A0B7NIR5_9FUNG</name>
<gene>
    <name evidence="1" type="primary">PARPA_09624.1 scaffold 37263</name>
</gene>
<proteinExistence type="predicted"/>
<dbReference type="OrthoDB" id="2283835at2759"/>
<accession>A0A0B7NIR5</accession>
<dbReference type="Proteomes" id="UP000054107">
    <property type="component" value="Unassembled WGS sequence"/>
</dbReference>
<keyword evidence="2" id="KW-1185">Reference proteome</keyword>
<sequence length="261" mass="29341">MSNIVIDQAAILALVDSVKALHSRLDVFEKAQKAQQALNNQFRQEVNDLHSVISNLEKLVRSPTTVPADSSPIVNPAVFTTPAQPAQPQHSGPQPPQWTQILQRAAPANSKRRREHAIRVLQPPRATTDNPVYDVIHLHRAHRMAHSEYRATLAAIGIDSKPILDTEIEDMEFNDKENEGIHGEIIDPGDNYDEDPTMLDENDDQVGNENGVKQEDVLNAMRFVIENTVPVTEAEFDLMRAFSKFYVSRREDMIANRQIGL</sequence>
<evidence type="ECO:0000313" key="2">
    <source>
        <dbReference type="Proteomes" id="UP000054107"/>
    </source>
</evidence>